<feature type="signal peptide" evidence="1">
    <location>
        <begin position="1"/>
        <end position="22"/>
    </location>
</feature>
<evidence type="ECO:0008006" key="4">
    <source>
        <dbReference type="Google" id="ProtNLM"/>
    </source>
</evidence>
<feature type="chain" id="PRO_5022129293" description="Lipoprotein" evidence="1">
    <location>
        <begin position="23"/>
        <end position="179"/>
    </location>
</feature>
<comment type="caution">
    <text evidence="2">The sequence shown here is derived from an EMBL/GenBank/DDBJ whole genome shotgun (WGS) entry which is preliminary data.</text>
</comment>
<dbReference type="PROSITE" id="PS51257">
    <property type="entry name" value="PROKAR_LIPOPROTEIN"/>
    <property type="match status" value="1"/>
</dbReference>
<keyword evidence="3" id="KW-1185">Reference proteome</keyword>
<evidence type="ECO:0000256" key="1">
    <source>
        <dbReference type="SAM" id="SignalP"/>
    </source>
</evidence>
<sequence length="179" mass="18769">MTAGRWMVMMAAVALVAGCAVQHVQVVPVTMNGGTAPRPAGTVGTPEKVMLTRTVPVGQERELNFYQGLHEDCAPISGITVQILTAPAHGTASLRDGTDYPTFPAGNPRAACNKKAMPAQQLWYQPAPGYAGADVLEVQVFYPMGTTQKQTYTINVQGNATQGNATQGATTRPAAPTGQ</sequence>
<protein>
    <recommendedName>
        <fullName evidence="4">Lipoprotein</fullName>
    </recommendedName>
</protein>
<evidence type="ECO:0000313" key="3">
    <source>
        <dbReference type="Proteomes" id="UP000316545"/>
    </source>
</evidence>
<name>A0A560FC52_9PROT</name>
<dbReference type="AlphaFoldDB" id="A0A560FC52"/>
<reference evidence="2 3" key="1">
    <citation type="submission" date="2019-06" db="EMBL/GenBank/DDBJ databases">
        <title>Genomic Encyclopedia of Type Strains, Phase IV (KMG-V): Genome sequencing to study the core and pangenomes of soil and plant-associated prokaryotes.</title>
        <authorList>
            <person name="Whitman W."/>
        </authorList>
    </citation>
    <scope>NUCLEOTIDE SEQUENCE [LARGE SCALE GENOMIC DNA]</scope>
    <source>
        <strain evidence="2 3">BR 11865</strain>
    </source>
</reference>
<proteinExistence type="predicted"/>
<keyword evidence="1" id="KW-0732">Signal</keyword>
<organism evidence="2 3">
    <name type="scientific">Nitrospirillum amazonense</name>
    <dbReference type="NCBI Taxonomy" id="28077"/>
    <lineage>
        <taxon>Bacteria</taxon>
        <taxon>Pseudomonadati</taxon>
        <taxon>Pseudomonadota</taxon>
        <taxon>Alphaproteobacteria</taxon>
        <taxon>Rhodospirillales</taxon>
        <taxon>Azospirillaceae</taxon>
        <taxon>Nitrospirillum</taxon>
    </lineage>
</organism>
<accession>A0A560FC52</accession>
<dbReference type="EMBL" id="VITO01000022">
    <property type="protein sequence ID" value="TWB19194.1"/>
    <property type="molecule type" value="Genomic_DNA"/>
</dbReference>
<gene>
    <name evidence="2" type="ORF">FBZ88_12248</name>
</gene>
<dbReference type="Proteomes" id="UP000316545">
    <property type="component" value="Unassembled WGS sequence"/>
</dbReference>
<dbReference type="RefSeq" id="WP_145619687.1">
    <property type="nucleotide sequence ID" value="NZ_JAYNFR010000003.1"/>
</dbReference>
<evidence type="ECO:0000313" key="2">
    <source>
        <dbReference type="EMBL" id="TWB19194.1"/>
    </source>
</evidence>